<name>A0ABW9XP96_9BACL</name>
<evidence type="ECO:0000313" key="3">
    <source>
        <dbReference type="EMBL" id="NBD24381.1"/>
    </source>
</evidence>
<dbReference type="Proteomes" id="UP000665561">
    <property type="component" value="Unassembled WGS sequence"/>
</dbReference>
<dbReference type="RefSeq" id="WP_161743181.1">
    <property type="nucleotide sequence ID" value="NZ_JAAAMV010000006.1"/>
</dbReference>
<dbReference type="PANTHER" id="PTHR34474:SF4">
    <property type="entry name" value="HEME OXYGENASE (STAPHYLOBILIN-PRODUCING) 1"/>
    <property type="match status" value="1"/>
</dbReference>
<gene>
    <name evidence="3" type="ORF">GT019_10920</name>
</gene>
<feature type="region of interest" description="Disordered" evidence="1">
    <location>
        <begin position="66"/>
        <end position="124"/>
    </location>
</feature>
<organism evidence="3 4">
    <name type="scientific">Paenibacillus glycinis</name>
    <dbReference type="NCBI Taxonomy" id="2697035"/>
    <lineage>
        <taxon>Bacteria</taxon>
        <taxon>Bacillati</taxon>
        <taxon>Bacillota</taxon>
        <taxon>Bacilli</taxon>
        <taxon>Bacillales</taxon>
        <taxon>Paenibacillaceae</taxon>
        <taxon>Paenibacillus</taxon>
    </lineage>
</organism>
<protein>
    <recommendedName>
        <fullName evidence="2">ABM domain-containing protein</fullName>
    </recommendedName>
</protein>
<sequence>MIIVENRFEIRAGAAEAILDRFRSPKSVHTFPGFVRMDVLHASLTEETEEVRVCTAWESEEAFQAWTNSDSFRHAHSRRGEGAEGRGEQAAHGASTHAAAAEPAHGGGHGGPAPGPGAAGKGPIISSKVTTYQVVVTHLPASASSVEAGT</sequence>
<feature type="compositionally biased region" description="Low complexity" evidence="1">
    <location>
        <begin position="90"/>
        <end position="104"/>
    </location>
</feature>
<evidence type="ECO:0000259" key="2">
    <source>
        <dbReference type="PROSITE" id="PS51725"/>
    </source>
</evidence>
<dbReference type="InterPro" id="IPR007138">
    <property type="entry name" value="ABM_dom"/>
</dbReference>
<reference evidence="3 4" key="1">
    <citation type="submission" date="2020-01" db="EMBL/GenBank/DDBJ databases">
        <title>Paenibacillus soybeanensis sp. nov. isolated from the nodules of soybean (Glycine max(L.) Merr).</title>
        <authorList>
            <person name="Wang H."/>
        </authorList>
    </citation>
    <scope>NUCLEOTIDE SEQUENCE [LARGE SCALE GENOMIC DNA]</scope>
    <source>
        <strain evidence="3 4">T1</strain>
    </source>
</reference>
<keyword evidence="4" id="KW-1185">Reference proteome</keyword>
<dbReference type="InterPro" id="IPR050404">
    <property type="entry name" value="Heme-degrading_MO"/>
</dbReference>
<dbReference type="EMBL" id="JAAAMV010000006">
    <property type="protein sequence ID" value="NBD24381.1"/>
    <property type="molecule type" value="Genomic_DNA"/>
</dbReference>
<evidence type="ECO:0000256" key="1">
    <source>
        <dbReference type="SAM" id="MobiDB-lite"/>
    </source>
</evidence>
<feature type="compositionally biased region" description="Basic and acidic residues" evidence="1">
    <location>
        <begin position="78"/>
        <end position="89"/>
    </location>
</feature>
<dbReference type="Pfam" id="PF03992">
    <property type="entry name" value="ABM"/>
    <property type="match status" value="1"/>
</dbReference>
<feature type="domain" description="ABM" evidence="2">
    <location>
        <begin position="2"/>
        <end position="91"/>
    </location>
</feature>
<dbReference type="InterPro" id="IPR011008">
    <property type="entry name" value="Dimeric_a/b-barrel"/>
</dbReference>
<comment type="caution">
    <text evidence="3">The sequence shown here is derived from an EMBL/GenBank/DDBJ whole genome shotgun (WGS) entry which is preliminary data.</text>
</comment>
<dbReference type="PANTHER" id="PTHR34474">
    <property type="entry name" value="SIGNAL TRANSDUCTION PROTEIN TRAP"/>
    <property type="match status" value="1"/>
</dbReference>
<dbReference type="SUPFAM" id="SSF54909">
    <property type="entry name" value="Dimeric alpha+beta barrel"/>
    <property type="match status" value="1"/>
</dbReference>
<dbReference type="PROSITE" id="PS51725">
    <property type="entry name" value="ABM"/>
    <property type="match status" value="1"/>
</dbReference>
<dbReference type="Gene3D" id="3.30.70.100">
    <property type="match status" value="1"/>
</dbReference>
<accession>A0ABW9XP96</accession>
<proteinExistence type="predicted"/>
<feature type="compositionally biased region" description="Gly residues" evidence="1">
    <location>
        <begin position="105"/>
        <end position="120"/>
    </location>
</feature>
<evidence type="ECO:0000313" key="4">
    <source>
        <dbReference type="Proteomes" id="UP000665561"/>
    </source>
</evidence>